<evidence type="ECO:0000313" key="1">
    <source>
        <dbReference type="EMBL" id="ONI39002.1"/>
    </source>
</evidence>
<keyword evidence="2" id="KW-1185">Reference proteome</keyword>
<reference evidence="1" key="1">
    <citation type="submission" date="2016-08" db="EMBL/GenBank/DDBJ databases">
        <authorList>
            <person name="Ngugi D.K."/>
            <person name="Miyake S."/>
            <person name="Stingl U."/>
        </authorList>
    </citation>
    <scope>NUCLEOTIDE SEQUENCE</scope>
    <source>
        <strain evidence="1">SCG-B11WGA-EpuloA1</strain>
    </source>
</reference>
<dbReference type="Proteomes" id="UP000188605">
    <property type="component" value="Unassembled WGS sequence"/>
</dbReference>
<gene>
    <name evidence="1" type="ORF">AN396_09605</name>
</gene>
<accession>A0ACC8XA40</accession>
<proteinExistence type="predicted"/>
<name>A0ACC8XA40_9FIRM</name>
<evidence type="ECO:0000313" key="2">
    <source>
        <dbReference type="Proteomes" id="UP000188605"/>
    </source>
</evidence>
<protein>
    <submittedName>
        <fullName evidence="1">Uncharacterized protein</fullName>
    </submittedName>
</protein>
<organism evidence="1 2">
    <name type="scientific">Candidatus Epulonipiscium fishelsonii</name>
    <dbReference type="NCBI Taxonomy" id="77094"/>
    <lineage>
        <taxon>Bacteria</taxon>
        <taxon>Bacillati</taxon>
        <taxon>Bacillota</taxon>
        <taxon>Clostridia</taxon>
        <taxon>Lachnospirales</taxon>
        <taxon>Lachnospiraceae</taxon>
        <taxon>Candidatus Epulonipiscium</taxon>
    </lineage>
</organism>
<comment type="caution">
    <text evidence="1">The sequence shown here is derived from an EMBL/GenBank/DDBJ whole genome shotgun (WGS) entry which is preliminary data.</text>
</comment>
<sequence length="1017" mass="113353">MSSIIIKRLVTILSLATAISAKPIYADNGGFNTSVVKNSNFANFEALWEDDNKVYVEEKHVEKHNFWDIETHWAKENIENLIDTNILSGYEDGTFRPDEPMTRAQLASSIQKIFGIQQDAPRKEYVDVTIENSLYYDEIQTIAGAGILNDYGTEFKPNQLITKEEALFGIVQAYKMSEEITNQNLSEAFKDAQNISDWAEDAVNVLFSQGYISAKQDGTFGADDQITRAQFMTLIDNLNQEIITKPGEYKYGHFNGSLLVNVADVTLKNTIIYGDLYLAQGIGEGDITLDNVDVMGTLYVEGGGNGTIYIKSSKIINMVVDKYNNQISIRGDQETEIGKANLESSANIKGEFTLKEAIVKAHDITFEILPEKLKIEQRADDVEEIVVKVKGENITSEDITVENELRLPILEKIEEKIEKEQKESLEEKEVLEKEDNIYDYDDDYDDYNGDYNEDDGDNEGDGDNAPTGEYDLDITQVAESYSDAYTTLSNSIGRYGHVAKRSIFNIGGYLYVSDKIGDELFVKKYDVDGQTPKLLQEQIIPYTGMSIFGGFTMNEDAYFVLSGENNLEEDKSKEVLRLQKYNFSGEIIDTLNLTGSYAQYAKPFNFGDVAMDHNGDILLIHSGKLMFETPHDGLNHQCQMTIEIDTKNMIEKYPLGETQDNHVSHSFNHFGDYDGDRPYAVDLGDAYPRSVTLTKLSSTFDYSSPQYKLLNIPGSVGDNTTGVKIGGFEMASDTGIVVLNKYDFGPNNDSTENRNVRDISLLIFDKSSTSSKEIKLTDYISKGNSAGTPRLVDMGDDRFMVMWSEYILEAGKTVDEIFHYVEIDQYGKKQTGICSNEEAKLSSDALPVYINGKIVWMAKDICNIIDIDSLENIATVETPSADIAGGEYSEILNVTLFTATEGADIYYTINGKVATKDSTPYSGPIEISKSTTLQAMAIKEGIKDSEILVQNYVINQSKNINLFPDDYILTVTPEVDPEADVLPMPDGGIVPDMEVIPETDVLPIPDGGIVPDMGVYI</sequence>
<dbReference type="EMBL" id="LJDB01000074">
    <property type="protein sequence ID" value="ONI39002.1"/>
    <property type="molecule type" value="Genomic_DNA"/>
</dbReference>